<evidence type="ECO:0000313" key="12">
    <source>
        <dbReference type="Proteomes" id="UP000663829"/>
    </source>
</evidence>
<keyword evidence="3 7" id="KW-0808">Transferase</keyword>
<name>A0A813RBU2_9BILA</name>
<evidence type="ECO:0000313" key="8">
    <source>
        <dbReference type="EMBL" id="CAF0779244.1"/>
    </source>
</evidence>
<evidence type="ECO:0000256" key="2">
    <source>
        <dbReference type="ARBA" id="ARBA00022676"/>
    </source>
</evidence>
<keyword evidence="7" id="KW-0520">NAD</keyword>
<keyword evidence="12" id="KW-1185">Reference proteome</keyword>
<evidence type="ECO:0000256" key="5">
    <source>
        <dbReference type="ARBA" id="ARBA00047597"/>
    </source>
</evidence>
<dbReference type="EC" id="2.4.2.31" evidence="7"/>
<dbReference type="Proteomes" id="UP000682733">
    <property type="component" value="Unassembled WGS sequence"/>
</dbReference>
<dbReference type="Proteomes" id="UP000677228">
    <property type="component" value="Unassembled WGS sequence"/>
</dbReference>
<dbReference type="EMBL" id="CAJNOQ010000261">
    <property type="protein sequence ID" value="CAF0779244.1"/>
    <property type="molecule type" value="Genomic_DNA"/>
</dbReference>
<dbReference type="Pfam" id="PF13637">
    <property type="entry name" value="Ank_4"/>
    <property type="match status" value="1"/>
</dbReference>
<evidence type="ECO:0000256" key="3">
    <source>
        <dbReference type="ARBA" id="ARBA00022679"/>
    </source>
</evidence>
<dbReference type="AlphaFoldDB" id="A0A813RBU2"/>
<dbReference type="PROSITE" id="PS50297">
    <property type="entry name" value="ANK_REP_REGION"/>
    <property type="match status" value="1"/>
</dbReference>
<dbReference type="EMBL" id="CAJNOK010004043">
    <property type="protein sequence ID" value="CAF0923986.1"/>
    <property type="molecule type" value="Genomic_DNA"/>
</dbReference>
<dbReference type="Gene3D" id="1.25.40.20">
    <property type="entry name" value="Ankyrin repeat-containing domain"/>
    <property type="match status" value="1"/>
</dbReference>
<dbReference type="Proteomes" id="UP000681722">
    <property type="component" value="Unassembled WGS sequence"/>
</dbReference>
<protein>
    <recommendedName>
        <fullName evidence="7">NAD(P)(+)--arginine ADP-ribosyltransferase</fullName>
        <ecNumber evidence="7">2.4.2.31</ecNumber>
    </recommendedName>
    <alternativeName>
        <fullName evidence="7">Mono(ADP-ribosyl)transferase</fullName>
    </alternativeName>
</protein>
<organism evidence="8 12">
    <name type="scientific">Didymodactylos carnosus</name>
    <dbReference type="NCBI Taxonomy" id="1234261"/>
    <lineage>
        <taxon>Eukaryota</taxon>
        <taxon>Metazoa</taxon>
        <taxon>Spiralia</taxon>
        <taxon>Gnathifera</taxon>
        <taxon>Rotifera</taxon>
        <taxon>Eurotatoria</taxon>
        <taxon>Bdelloidea</taxon>
        <taxon>Philodinida</taxon>
        <taxon>Philodinidae</taxon>
        <taxon>Didymodactylos</taxon>
    </lineage>
</organism>
<keyword evidence="4" id="KW-0548">Nucleotidyltransferase</keyword>
<keyword evidence="7" id="KW-0521">NADP</keyword>
<comment type="similarity">
    <text evidence="1 7">Belongs to the Arg-specific ADP-ribosyltransferase family.</text>
</comment>
<proteinExistence type="inferred from homology"/>
<dbReference type="InterPro" id="IPR036770">
    <property type="entry name" value="Ankyrin_rpt-contain_sf"/>
</dbReference>
<evidence type="ECO:0000313" key="9">
    <source>
        <dbReference type="EMBL" id="CAF0923986.1"/>
    </source>
</evidence>
<dbReference type="InterPro" id="IPR000768">
    <property type="entry name" value="ART"/>
</dbReference>
<evidence type="ECO:0000256" key="7">
    <source>
        <dbReference type="RuleBase" id="RU361228"/>
    </source>
</evidence>
<dbReference type="Proteomes" id="UP000663829">
    <property type="component" value="Unassembled WGS sequence"/>
</dbReference>
<dbReference type="GO" id="GO:0106274">
    <property type="term" value="F:NAD+-protein-arginine ADP-ribosyltransferase activity"/>
    <property type="evidence" value="ECO:0007669"/>
    <property type="project" value="UniProtKB-EC"/>
</dbReference>
<feature type="repeat" description="ANK" evidence="6">
    <location>
        <begin position="56"/>
        <end position="88"/>
    </location>
</feature>
<dbReference type="Gene3D" id="3.90.176.10">
    <property type="entry name" value="Toxin ADP-ribosyltransferase, Chain A, domain 1"/>
    <property type="match status" value="1"/>
</dbReference>
<dbReference type="Pfam" id="PF01129">
    <property type="entry name" value="ART"/>
    <property type="match status" value="1"/>
</dbReference>
<dbReference type="GO" id="GO:0016779">
    <property type="term" value="F:nucleotidyltransferase activity"/>
    <property type="evidence" value="ECO:0007669"/>
    <property type="project" value="UniProtKB-KW"/>
</dbReference>
<dbReference type="InterPro" id="IPR002110">
    <property type="entry name" value="Ankyrin_rpt"/>
</dbReference>
<accession>A0A813RBU2</accession>
<evidence type="ECO:0000256" key="1">
    <source>
        <dbReference type="ARBA" id="ARBA00009558"/>
    </source>
</evidence>
<dbReference type="EMBL" id="CAJOBC010000261">
    <property type="protein sequence ID" value="CAF3562222.1"/>
    <property type="molecule type" value="Genomic_DNA"/>
</dbReference>
<comment type="catalytic activity">
    <reaction evidence="5 7">
        <text>L-arginyl-[protein] + NAD(+) = N(omega)-(ADP-D-ribosyl)-L-arginyl-[protein] + nicotinamide + H(+)</text>
        <dbReference type="Rhea" id="RHEA:19149"/>
        <dbReference type="Rhea" id="RHEA-COMP:10532"/>
        <dbReference type="Rhea" id="RHEA-COMP:15087"/>
        <dbReference type="ChEBI" id="CHEBI:15378"/>
        <dbReference type="ChEBI" id="CHEBI:17154"/>
        <dbReference type="ChEBI" id="CHEBI:29965"/>
        <dbReference type="ChEBI" id="CHEBI:57540"/>
        <dbReference type="ChEBI" id="CHEBI:142554"/>
        <dbReference type="EC" id="2.4.2.31"/>
    </reaction>
</comment>
<evidence type="ECO:0000313" key="10">
    <source>
        <dbReference type="EMBL" id="CAF3562222.1"/>
    </source>
</evidence>
<dbReference type="SMART" id="SM00248">
    <property type="entry name" value="ANK"/>
    <property type="match status" value="1"/>
</dbReference>
<dbReference type="SUPFAM" id="SSF56399">
    <property type="entry name" value="ADP-ribosylation"/>
    <property type="match status" value="1"/>
</dbReference>
<evidence type="ECO:0000256" key="6">
    <source>
        <dbReference type="PROSITE-ProRule" id="PRU00023"/>
    </source>
</evidence>
<gene>
    <name evidence="8" type="ORF">GPM918_LOCUS2368</name>
    <name evidence="9" type="ORF">OVA965_LOCUS10777</name>
    <name evidence="10" type="ORF">SRO942_LOCUS2368</name>
    <name evidence="11" type="ORF">TMI583_LOCUS10773</name>
</gene>
<dbReference type="SUPFAM" id="SSF48403">
    <property type="entry name" value="Ankyrin repeat"/>
    <property type="match status" value="1"/>
</dbReference>
<dbReference type="EMBL" id="CAJOBA010004045">
    <property type="protein sequence ID" value="CAF3701150.1"/>
    <property type="molecule type" value="Genomic_DNA"/>
</dbReference>
<evidence type="ECO:0000313" key="11">
    <source>
        <dbReference type="EMBL" id="CAF3701150.1"/>
    </source>
</evidence>
<keyword evidence="2 7" id="KW-0328">Glycosyltransferase</keyword>
<keyword evidence="6" id="KW-0040">ANK repeat</keyword>
<dbReference type="OrthoDB" id="1585644at2759"/>
<reference evidence="8" key="1">
    <citation type="submission" date="2021-02" db="EMBL/GenBank/DDBJ databases">
        <authorList>
            <person name="Nowell W R."/>
        </authorList>
    </citation>
    <scope>NUCLEOTIDE SEQUENCE</scope>
</reference>
<sequence length="441" mass="51264">MRKTRANTTHDCFTDDQTLDRTSSELYQACSNNDIMKVKRYTEKLSIDDINRPEKNGNTALHIATLKGYTEIIKLLLKRNPCRSIKNIYNYRPYQLATTDEIRHLYKRANCFPRFTYKSGCLPLYQKENKSRKKFSIKHYLNQYSAGCSLCDNDDPCEWEIVDENAAEKAARFRKESKHSLFFGHNVGRDLKNRLYSIKKGYLDSRLRDMPLNDSIKYYFRKASDEQDPCYVIKAYTSACNFYSYVNGDMARNVIHDLKQGCSKFFCTRLYSAQDGVMSITSILLHHPYFEPYSFIGEVYRGMVVKKTSLAHYRCGIRIVNTTFLSTSKTEDVAEFFNELENDSHNEVSVFCTYKIKNNRTALDISGMSEIPDEQEVLILPFAAFEIMSIARDKCGRTEICLEECDPPEENDSSVELAAPLQYFTRHHFLPKEGLRKRTSF</sequence>
<dbReference type="PROSITE" id="PS51996">
    <property type="entry name" value="TR_MART"/>
    <property type="match status" value="1"/>
</dbReference>
<evidence type="ECO:0000256" key="4">
    <source>
        <dbReference type="ARBA" id="ARBA00022695"/>
    </source>
</evidence>
<comment type="caution">
    <text evidence="8">The sequence shown here is derived from an EMBL/GenBank/DDBJ whole genome shotgun (WGS) entry which is preliminary data.</text>
</comment>
<dbReference type="PROSITE" id="PS50088">
    <property type="entry name" value="ANK_REPEAT"/>
    <property type="match status" value="1"/>
</dbReference>